<dbReference type="EMBL" id="LAZR01005833">
    <property type="protein sequence ID" value="KKM96798.1"/>
    <property type="molecule type" value="Genomic_DNA"/>
</dbReference>
<protein>
    <submittedName>
        <fullName evidence="2">Uncharacterized protein</fullName>
    </submittedName>
</protein>
<accession>A0A0F9LTU0</accession>
<sequence>MEPKTKFKIKTFFYYLVVEPWTEKISLPNFRSVSWVLIFIAVFFRFRYLLLISIILGLTFHLISEFRSGKFIYWYRQRKFGEQREALKKIKEERKNENSSG</sequence>
<keyword evidence="1" id="KW-0812">Transmembrane</keyword>
<evidence type="ECO:0000313" key="2">
    <source>
        <dbReference type="EMBL" id="KKM96798.1"/>
    </source>
</evidence>
<dbReference type="AlphaFoldDB" id="A0A0F9LTU0"/>
<gene>
    <name evidence="2" type="ORF">LCGC14_1174530</name>
</gene>
<comment type="caution">
    <text evidence="2">The sequence shown here is derived from an EMBL/GenBank/DDBJ whole genome shotgun (WGS) entry which is preliminary data.</text>
</comment>
<evidence type="ECO:0000256" key="1">
    <source>
        <dbReference type="SAM" id="Phobius"/>
    </source>
</evidence>
<keyword evidence="1" id="KW-0472">Membrane</keyword>
<proteinExistence type="predicted"/>
<organism evidence="2">
    <name type="scientific">marine sediment metagenome</name>
    <dbReference type="NCBI Taxonomy" id="412755"/>
    <lineage>
        <taxon>unclassified sequences</taxon>
        <taxon>metagenomes</taxon>
        <taxon>ecological metagenomes</taxon>
    </lineage>
</organism>
<reference evidence="2" key="1">
    <citation type="journal article" date="2015" name="Nature">
        <title>Complex archaea that bridge the gap between prokaryotes and eukaryotes.</title>
        <authorList>
            <person name="Spang A."/>
            <person name="Saw J.H."/>
            <person name="Jorgensen S.L."/>
            <person name="Zaremba-Niedzwiedzka K."/>
            <person name="Martijn J."/>
            <person name="Lind A.E."/>
            <person name="van Eijk R."/>
            <person name="Schleper C."/>
            <person name="Guy L."/>
            <person name="Ettema T.J."/>
        </authorList>
    </citation>
    <scope>NUCLEOTIDE SEQUENCE</scope>
</reference>
<keyword evidence="1" id="KW-1133">Transmembrane helix</keyword>
<name>A0A0F9LTU0_9ZZZZ</name>
<feature type="transmembrane region" description="Helical" evidence="1">
    <location>
        <begin position="35"/>
        <end position="63"/>
    </location>
</feature>